<dbReference type="InterPro" id="IPR029039">
    <property type="entry name" value="Flavoprotein-like_sf"/>
</dbReference>
<dbReference type="RefSeq" id="WP_259506875.1">
    <property type="nucleotide sequence ID" value="NZ_JANLCM010000001.1"/>
</dbReference>
<sequence length="182" mass="19838">MRAVVVYESMFGNTRQIAEAIADGLRERAEVTVVDVNRVSPVDVASVDLMIVGGPTHVHGMTRANTRAEAEKWTLDPAKNLTLEPGAPGRGIRDWVYDPAAVVAPLFAAFATRADLPVIIGGNAATQIDRALHHRATRRLLPAENFLVSKNNILLFEEADRAREWGILIGATATARLANSYW</sequence>
<dbReference type="SUPFAM" id="SSF52218">
    <property type="entry name" value="Flavoproteins"/>
    <property type="match status" value="1"/>
</dbReference>
<gene>
    <name evidence="2" type="ORF">N1027_08310</name>
</gene>
<organism evidence="2 3">
    <name type="scientific">Herbiconiux aconitum</name>
    <dbReference type="NCBI Taxonomy" id="2970913"/>
    <lineage>
        <taxon>Bacteria</taxon>
        <taxon>Bacillati</taxon>
        <taxon>Actinomycetota</taxon>
        <taxon>Actinomycetes</taxon>
        <taxon>Micrococcales</taxon>
        <taxon>Microbacteriaceae</taxon>
        <taxon>Herbiconiux</taxon>
    </lineage>
</organism>
<accession>A0ABT2GPI9</accession>
<evidence type="ECO:0000313" key="2">
    <source>
        <dbReference type="EMBL" id="MCS5718138.1"/>
    </source>
</evidence>
<dbReference type="Pfam" id="PF00258">
    <property type="entry name" value="Flavodoxin_1"/>
    <property type="match status" value="1"/>
</dbReference>
<dbReference type="Proteomes" id="UP001165584">
    <property type="component" value="Unassembled WGS sequence"/>
</dbReference>
<protein>
    <submittedName>
        <fullName evidence="2">Flavodoxin domain-containing protein</fullName>
    </submittedName>
</protein>
<proteinExistence type="predicted"/>
<comment type="caution">
    <text evidence="2">The sequence shown here is derived from an EMBL/GenBank/DDBJ whole genome shotgun (WGS) entry which is preliminary data.</text>
</comment>
<dbReference type="PROSITE" id="PS50902">
    <property type="entry name" value="FLAVODOXIN_LIKE"/>
    <property type="match status" value="1"/>
</dbReference>
<keyword evidence="3" id="KW-1185">Reference proteome</keyword>
<reference evidence="2" key="1">
    <citation type="submission" date="2022-08" db="EMBL/GenBank/DDBJ databases">
        <authorList>
            <person name="Deng Y."/>
            <person name="Han X.-F."/>
            <person name="Zhang Y.-Q."/>
        </authorList>
    </citation>
    <scope>NUCLEOTIDE SEQUENCE</scope>
    <source>
        <strain evidence="2">CPCC 205763</strain>
    </source>
</reference>
<dbReference type="Gene3D" id="3.40.50.360">
    <property type="match status" value="1"/>
</dbReference>
<dbReference type="PROSITE" id="PS00201">
    <property type="entry name" value="FLAVODOXIN"/>
    <property type="match status" value="1"/>
</dbReference>
<dbReference type="InterPro" id="IPR001226">
    <property type="entry name" value="Flavodoxin_CS"/>
</dbReference>
<evidence type="ECO:0000313" key="3">
    <source>
        <dbReference type="Proteomes" id="UP001165584"/>
    </source>
</evidence>
<dbReference type="EMBL" id="JANLCM010000001">
    <property type="protein sequence ID" value="MCS5718138.1"/>
    <property type="molecule type" value="Genomic_DNA"/>
</dbReference>
<evidence type="ECO:0000259" key="1">
    <source>
        <dbReference type="PROSITE" id="PS50902"/>
    </source>
</evidence>
<feature type="domain" description="Flavodoxin-like" evidence="1">
    <location>
        <begin position="3"/>
        <end position="170"/>
    </location>
</feature>
<dbReference type="InterPro" id="IPR008254">
    <property type="entry name" value="Flavodoxin/NO_synth"/>
</dbReference>
<name>A0ABT2GPI9_9MICO</name>